<dbReference type="RefSeq" id="WP_122919902.1">
    <property type="nucleotide sequence ID" value="NZ_RHHQ01000017.1"/>
</dbReference>
<protein>
    <submittedName>
        <fullName evidence="8">Uncharacterized protein</fullName>
    </submittedName>
</protein>
<dbReference type="Proteomes" id="UP000271031">
    <property type="component" value="Unassembled WGS sequence"/>
</dbReference>
<evidence type="ECO:0000256" key="4">
    <source>
        <dbReference type="ARBA" id="ARBA00022544"/>
    </source>
</evidence>
<dbReference type="InterPro" id="IPR004761">
    <property type="entry name" value="Spore_GerAB"/>
</dbReference>
<keyword evidence="7" id="KW-0472">Membrane</keyword>
<evidence type="ECO:0000256" key="6">
    <source>
        <dbReference type="ARBA" id="ARBA00022989"/>
    </source>
</evidence>
<keyword evidence="3" id="KW-0813">Transport</keyword>
<sequence>MSIQKDKITVNQLAFFTIQTAIGEGALTLPYGVHSAASSDGWISTVIVGIMSQISIIVIWQVCRRFPGLTLMEFLPQLLGKFAGRLLGCIYIVYFIGIASLVVVNYCRIINSWIFPETPKSVIMILMMITAYSLANERLRVIARFCVVISIMLLFLIGLVAIPLWEGNFLYFLPVGQADFGKLAAGVREATIAMAGFELLYMVYPYVDGTAKQIRKAMLYSYLFVTAFYLMIVIASFIFFSPDELHLIPEPMLYMLKAFTFRIVERTDLLFLSLWVVIVLTSIVSYVYLAAAGIKKMMNQERNSKTTLAVVILCSLLSLIPNHFLLIASINKYYSYLTLVMNYAVPVFLLIVCMFRTRGKAA</sequence>
<dbReference type="GO" id="GO:0016020">
    <property type="term" value="C:membrane"/>
    <property type="evidence" value="ECO:0007669"/>
    <property type="project" value="UniProtKB-SubCell"/>
</dbReference>
<evidence type="ECO:0000256" key="2">
    <source>
        <dbReference type="ARBA" id="ARBA00007998"/>
    </source>
</evidence>
<dbReference type="NCBIfam" id="TIGR00912">
    <property type="entry name" value="2A0309"/>
    <property type="match status" value="1"/>
</dbReference>
<keyword evidence="6" id="KW-1133">Transmembrane helix</keyword>
<name>A0A3M8D914_9BACL</name>
<evidence type="ECO:0000313" key="8">
    <source>
        <dbReference type="EMBL" id="RNB84620.1"/>
    </source>
</evidence>
<gene>
    <name evidence="8" type="ORF">EDM56_21180</name>
</gene>
<comment type="caution">
    <text evidence="8">The sequence shown here is derived from an EMBL/GenBank/DDBJ whole genome shotgun (WGS) entry which is preliminary data.</text>
</comment>
<comment type="subcellular location">
    <subcellularLocation>
        <location evidence="1">Membrane</location>
        <topology evidence="1">Multi-pass membrane protein</topology>
    </subcellularLocation>
</comment>
<dbReference type="PANTHER" id="PTHR34975">
    <property type="entry name" value="SPORE GERMINATION PROTEIN A2"/>
    <property type="match status" value="1"/>
</dbReference>
<dbReference type="OrthoDB" id="2446105at2"/>
<reference evidence="8 9" key="1">
    <citation type="submission" date="2018-10" db="EMBL/GenBank/DDBJ databases">
        <title>Phylogenomics of Brevibacillus.</title>
        <authorList>
            <person name="Dunlap C."/>
        </authorList>
    </citation>
    <scope>NUCLEOTIDE SEQUENCE [LARGE SCALE GENOMIC DNA]</scope>
    <source>
        <strain evidence="8 9">JCM 15716</strain>
    </source>
</reference>
<evidence type="ECO:0000313" key="9">
    <source>
        <dbReference type="Proteomes" id="UP000271031"/>
    </source>
</evidence>
<proteinExistence type="inferred from homology"/>
<evidence type="ECO:0000256" key="3">
    <source>
        <dbReference type="ARBA" id="ARBA00022448"/>
    </source>
</evidence>
<dbReference type="Gene3D" id="1.20.1740.10">
    <property type="entry name" value="Amino acid/polyamine transporter I"/>
    <property type="match status" value="1"/>
</dbReference>
<dbReference type="Pfam" id="PF03845">
    <property type="entry name" value="Spore_permease"/>
    <property type="match status" value="1"/>
</dbReference>
<evidence type="ECO:0000256" key="7">
    <source>
        <dbReference type="ARBA" id="ARBA00023136"/>
    </source>
</evidence>
<evidence type="ECO:0000256" key="1">
    <source>
        <dbReference type="ARBA" id="ARBA00004141"/>
    </source>
</evidence>
<dbReference type="GO" id="GO:0009847">
    <property type="term" value="P:spore germination"/>
    <property type="evidence" value="ECO:0007669"/>
    <property type="project" value="InterPro"/>
</dbReference>
<keyword evidence="5" id="KW-0812">Transmembrane</keyword>
<keyword evidence="4" id="KW-0309">Germination</keyword>
<evidence type="ECO:0000256" key="5">
    <source>
        <dbReference type="ARBA" id="ARBA00022692"/>
    </source>
</evidence>
<comment type="similarity">
    <text evidence="2">Belongs to the amino acid-polyamine-organocation (APC) superfamily. Spore germination protein (SGP) (TC 2.A.3.9) family.</text>
</comment>
<dbReference type="EMBL" id="RHHQ01000017">
    <property type="protein sequence ID" value="RNB84620.1"/>
    <property type="molecule type" value="Genomic_DNA"/>
</dbReference>
<dbReference type="AlphaFoldDB" id="A0A3M8D914"/>
<dbReference type="PANTHER" id="PTHR34975:SF2">
    <property type="entry name" value="SPORE GERMINATION PROTEIN A2"/>
    <property type="match status" value="1"/>
</dbReference>
<keyword evidence="9" id="KW-1185">Reference proteome</keyword>
<organism evidence="8 9">
    <name type="scientific">Brevibacillus fluminis</name>
    <dbReference type="NCBI Taxonomy" id="511487"/>
    <lineage>
        <taxon>Bacteria</taxon>
        <taxon>Bacillati</taxon>
        <taxon>Bacillota</taxon>
        <taxon>Bacilli</taxon>
        <taxon>Bacillales</taxon>
        <taxon>Paenibacillaceae</taxon>
        <taxon>Brevibacillus</taxon>
    </lineage>
</organism>
<accession>A0A3M8D914</accession>